<sequence length="249" mass="28580">MDILIEKFPEGVFDMIFADPPYFLSNGGITCYAGKMAKVDKGEWDKSKGINKNHEFNLSWLSRCQKLLKKDGTIWVTGTHHVIYSVGFGMQQLGMKILNDIAWEKPNPPPNLSCRYFTHSTETIIWAAKNHYSKHFFNYEEMKKLNYGKQMRTVWTIQPPNGDEKIFGKHPTQKPLKLLERIILASTKKNELIFDPFSGSSTTGIAALKLKRKFVGCELEDKYISLSIKRIQELINSIKNSPALFEEVL</sequence>
<dbReference type="AlphaFoldDB" id="A0A7C3N8D8"/>
<keyword evidence="3 6" id="KW-0808">Transferase</keyword>
<keyword evidence="2 6" id="KW-0489">Methyltransferase</keyword>
<dbReference type="EMBL" id="DSTT01000002">
    <property type="protein sequence ID" value="HFK23504.1"/>
    <property type="molecule type" value="Genomic_DNA"/>
</dbReference>
<dbReference type="PRINTS" id="PR00508">
    <property type="entry name" value="S21N4MTFRASE"/>
</dbReference>
<evidence type="ECO:0000256" key="4">
    <source>
        <dbReference type="RuleBase" id="RU362026"/>
    </source>
</evidence>
<gene>
    <name evidence="6" type="ORF">ENS15_02460</name>
</gene>
<evidence type="ECO:0000256" key="2">
    <source>
        <dbReference type="ARBA" id="ARBA00022603"/>
    </source>
</evidence>
<dbReference type="GO" id="GO:0005737">
    <property type="term" value="C:cytoplasm"/>
    <property type="evidence" value="ECO:0007669"/>
    <property type="project" value="TreeGrafter"/>
</dbReference>
<accession>A0A7C3N8D8</accession>
<evidence type="ECO:0000313" key="6">
    <source>
        <dbReference type="EMBL" id="HFK23504.1"/>
    </source>
</evidence>
<organism evidence="6">
    <name type="scientific">candidate division WOR-3 bacterium</name>
    <dbReference type="NCBI Taxonomy" id="2052148"/>
    <lineage>
        <taxon>Bacteria</taxon>
        <taxon>Bacteria division WOR-3</taxon>
    </lineage>
</organism>
<dbReference type="InterPro" id="IPR002941">
    <property type="entry name" value="DNA_methylase_N4/N6"/>
</dbReference>
<dbReference type="InterPro" id="IPR029063">
    <property type="entry name" value="SAM-dependent_MTases_sf"/>
</dbReference>
<dbReference type="PROSITE" id="PS00092">
    <property type="entry name" value="N6_MTASE"/>
    <property type="match status" value="1"/>
</dbReference>
<dbReference type="EC" id="2.1.1.-" evidence="4"/>
<comment type="caution">
    <text evidence="6">The sequence shown here is derived from an EMBL/GenBank/DDBJ whole genome shotgun (WGS) entry which is preliminary data.</text>
</comment>
<protein>
    <recommendedName>
        <fullName evidence="4">Methyltransferase</fullName>
        <ecNumber evidence="4">2.1.1.-</ecNumber>
    </recommendedName>
</protein>
<dbReference type="PANTHER" id="PTHR13370">
    <property type="entry name" value="RNA METHYLASE-RELATED"/>
    <property type="match status" value="1"/>
</dbReference>
<dbReference type="GO" id="GO:0003677">
    <property type="term" value="F:DNA binding"/>
    <property type="evidence" value="ECO:0007669"/>
    <property type="project" value="InterPro"/>
</dbReference>
<name>A0A7C3N8D8_UNCW3</name>
<dbReference type="SUPFAM" id="SSF53335">
    <property type="entry name" value="S-adenosyl-L-methionine-dependent methyltransferases"/>
    <property type="match status" value="1"/>
</dbReference>
<feature type="domain" description="DNA methylase N-4/N-6" evidence="5">
    <location>
        <begin position="14"/>
        <end position="227"/>
    </location>
</feature>
<evidence type="ECO:0000259" key="5">
    <source>
        <dbReference type="Pfam" id="PF01555"/>
    </source>
</evidence>
<reference evidence="6" key="1">
    <citation type="journal article" date="2020" name="mSystems">
        <title>Genome- and Community-Level Interaction Insights into Carbon Utilization and Element Cycling Functions of Hydrothermarchaeota in Hydrothermal Sediment.</title>
        <authorList>
            <person name="Zhou Z."/>
            <person name="Liu Y."/>
            <person name="Xu W."/>
            <person name="Pan J."/>
            <person name="Luo Z.H."/>
            <person name="Li M."/>
        </authorList>
    </citation>
    <scope>NUCLEOTIDE SEQUENCE [LARGE SCALE GENOMIC DNA]</scope>
    <source>
        <strain evidence="6">SpSt-464</strain>
    </source>
</reference>
<comment type="similarity">
    <text evidence="1 4">Belongs to the N(4)/N(6)-methyltransferase family.</text>
</comment>
<evidence type="ECO:0000256" key="3">
    <source>
        <dbReference type="ARBA" id="ARBA00022679"/>
    </source>
</evidence>
<dbReference type="Pfam" id="PF01555">
    <property type="entry name" value="N6_N4_Mtase"/>
    <property type="match status" value="1"/>
</dbReference>
<dbReference type="GO" id="GO:0008170">
    <property type="term" value="F:N-methyltransferase activity"/>
    <property type="evidence" value="ECO:0007669"/>
    <property type="project" value="InterPro"/>
</dbReference>
<dbReference type="GO" id="GO:0032259">
    <property type="term" value="P:methylation"/>
    <property type="evidence" value="ECO:0007669"/>
    <property type="project" value="UniProtKB-KW"/>
</dbReference>
<dbReference type="InterPro" id="IPR002052">
    <property type="entry name" value="DNA_methylase_N6_adenine_CS"/>
</dbReference>
<proteinExistence type="inferred from homology"/>
<dbReference type="Gene3D" id="3.40.50.150">
    <property type="entry name" value="Vaccinia Virus protein VP39"/>
    <property type="match status" value="1"/>
</dbReference>
<evidence type="ECO:0000256" key="1">
    <source>
        <dbReference type="ARBA" id="ARBA00006594"/>
    </source>
</evidence>
<dbReference type="InterPro" id="IPR001091">
    <property type="entry name" value="RM_Methyltransferase"/>
</dbReference>
<dbReference type="PANTHER" id="PTHR13370:SF3">
    <property type="entry name" value="TRNA (GUANINE(10)-N2)-METHYLTRANSFERASE HOMOLOG"/>
    <property type="match status" value="1"/>
</dbReference>